<evidence type="ECO:0000256" key="1">
    <source>
        <dbReference type="SAM" id="Phobius"/>
    </source>
</evidence>
<gene>
    <name evidence="2" type="ORF">PSA21_375</name>
</gene>
<name>A0A481W4Z2_9CAUD</name>
<reference evidence="2 3" key="1">
    <citation type="submission" date="2019-02" db="EMBL/GenBank/DDBJ databases">
        <authorList>
            <person name="Frampton R.A."/>
            <person name="Wojtus J.K."/>
            <person name="Fineran P.C."/>
            <person name="Hendrickson H.L."/>
        </authorList>
    </citation>
    <scope>NUCLEOTIDE SEQUENCE [LARGE SCALE GENOMIC DNA]</scope>
</reference>
<evidence type="ECO:0000313" key="3">
    <source>
        <dbReference type="Proteomes" id="UP000294134"/>
    </source>
</evidence>
<organism evidence="2 3">
    <name type="scientific">Pseudomonas phage Psa21</name>
    <dbReference type="NCBI Taxonomy" id="2530023"/>
    <lineage>
        <taxon>Viruses</taxon>
        <taxon>Duplodnaviria</taxon>
        <taxon>Heunggongvirae</taxon>
        <taxon>Uroviricota</taxon>
        <taxon>Caudoviricetes</taxon>
        <taxon>Chimalliviridae</taxon>
        <taxon>Tepukevirus</taxon>
        <taxon>Tepukevirus Psa21</taxon>
    </lineage>
</organism>
<evidence type="ECO:0000313" key="2">
    <source>
        <dbReference type="EMBL" id="QBJ02901.1"/>
    </source>
</evidence>
<keyword evidence="3" id="KW-1185">Reference proteome</keyword>
<dbReference type="Proteomes" id="UP000294134">
    <property type="component" value="Segment"/>
</dbReference>
<accession>A0A481W4Z2</accession>
<feature type="transmembrane region" description="Helical" evidence="1">
    <location>
        <begin position="38"/>
        <end position="58"/>
    </location>
</feature>
<protein>
    <submittedName>
        <fullName evidence="2">Uncharacterized protein</fullName>
    </submittedName>
</protein>
<keyword evidence="1" id="KW-0812">Transmembrane</keyword>
<keyword evidence="1" id="KW-0472">Membrane</keyword>
<sequence length="179" mass="20798">MNNYVALKCFLLLVITFFIPDFSRIVFPSSADYFSRGVLSFTILFIMVTAVFTYPAFFAKKYYRKFTLDGVTLVNRELFCSYTERMSVIANGSFEFPMDVKEFWIDLEETSDGEYIQGGTVFELVPKFHLNLHKVSFYDQTDLLKVTIDKDGFVKVEYKTNQPMVEGSAQWEISEVYAK</sequence>
<keyword evidence="1" id="KW-1133">Transmembrane helix</keyword>
<dbReference type="EMBL" id="MK552327">
    <property type="protein sequence ID" value="QBJ02901.1"/>
    <property type="molecule type" value="Genomic_DNA"/>
</dbReference>
<proteinExistence type="predicted"/>